<dbReference type="GO" id="GO:0016740">
    <property type="term" value="F:transferase activity"/>
    <property type="evidence" value="ECO:0007669"/>
    <property type="project" value="UniProtKB-KW"/>
</dbReference>
<reference evidence="3" key="1">
    <citation type="submission" date="2019-01" db="EMBL/GenBank/DDBJ databases">
        <title>Sinorhodobacter populi sp. nov. isolated from the symptomatic bark tissue of Populus euramericana canker.</title>
        <authorList>
            <person name="Xu G."/>
        </authorList>
    </citation>
    <scope>NUCLEOTIDE SEQUENCE [LARGE SCALE GENOMIC DNA]</scope>
    <source>
        <strain evidence="3">CGMCC 1.12963</strain>
    </source>
</reference>
<organism evidence="3 4">
    <name type="scientific">Paenirhodobacter huangdaonensis</name>
    <dbReference type="NCBI Taxonomy" id="2501515"/>
    <lineage>
        <taxon>Bacteria</taxon>
        <taxon>Pseudomonadati</taxon>
        <taxon>Pseudomonadota</taxon>
        <taxon>Alphaproteobacteria</taxon>
        <taxon>Rhodobacterales</taxon>
        <taxon>Rhodobacter group</taxon>
        <taxon>Paenirhodobacter</taxon>
    </lineage>
</organism>
<dbReference type="InterPro" id="IPR036282">
    <property type="entry name" value="Glutathione-S-Trfase_C_sf"/>
</dbReference>
<dbReference type="InterPro" id="IPR010987">
    <property type="entry name" value="Glutathione-S-Trfase_C-like"/>
</dbReference>
<dbReference type="InterPro" id="IPR004045">
    <property type="entry name" value="Glutathione_S-Trfase_N"/>
</dbReference>
<gene>
    <name evidence="3" type="ORF">EOW66_14055</name>
</gene>
<dbReference type="Pfam" id="PF13410">
    <property type="entry name" value="GST_C_2"/>
    <property type="match status" value="1"/>
</dbReference>
<dbReference type="SUPFAM" id="SSF47616">
    <property type="entry name" value="GST C-terminal domain-like"/>
    <property type="match status" value="1"/>
</dbReference>
<dbReference type="SFLD" id="SFLDG00358">
    <property type="entry name" value="Main_(cytGST)"/>
    <property type="match status" value="1"/>
</dbReference>
<dbReference type="SUPFAM" id="SSF52833">
    <property type="entry name" value="Thioredoxin-like"/>
    <property type="match status" value="1"/>
</dbReference>
<dbReference type="CDD" id="cd03207">
    <property type="entry name" value="GST_C_8"/>
    <property type="match status" value="1"/>
</dbReference>
<feature type="domain" description="GST N-terminal" evidence="1">
    <location>
        <begin position="1"/>
        <end position="95"/>
    </location>
</feature>
<dbReference type="Pfam" id="PF13409">
    <property type="entry name" value="GST_N_2"/>
    <property type="match status" value="1"/>
</dbReference>
<protein>
    <submittedName>
        <fullName evidence="3">Glutathione S-transferase family protein</fullName>
    </submittedName>
</protein>
<proteinExistence type="predicted"/>
<dbReference type="InterPro" id="IPR040079">
    <property type="entry name" value="Glutathione_S-Trfase"/>
</dbReference>
<accession>A0A3S3M8D0</accession>
<dbReference type="PROSITE" id="PS50404">
    <property type="entry name" value="GST_NTER"/>
    <property type="match status" value="1"/>
</dbReference>
<feature type="domain" description="GST C-terminal" evidence="2">
    <location>
        <begin position="99"/>
        <end position="221"/>
    </location>
</feature>
<keyword evidence="3" id="KW-0808">Transferase</keyword>
<dbReference type="PROSITE" id="PS50405">
    <property type="entry name" value="GST_CTER"/>
    <property type="match status" value="1"/>
</dbReference>
<dbReference type="Gene3D" id="3.40.30.10">
    <property type="entry name" value="Glutaredoxin"/>
    <property type="match status" value="1"/>
</dbReference>
<keyword evidence="4" id="KW-1185">Reference proteome</keyword>
<evidence type="ECO:0000259" key="1">
    <source>
        <dbReference type="PROSITE" id="PS50404"/>
    </source>
</evidence>
<dbReference type="Proteomes" id="UP000288071">
    <property type="component" value="Unassembled WGS sequence"/>
</dbReference>
<dbReference type="EMBL" id="SAVA01000008">
    <property type="protein sequence ID" value="RWR50751.1"/>
    <property type="molecule type" value="Genomic_DNA"/>
</dbReference>
<sequence length="221" mass="23968">MITLYGVHRSRASRNIWALEELGLPWQLKTVIQAYRLEAKGIDPKAPGAPFNTRSPDFLRLAPAGAIPVMEDAGLILTESLAINLYLAKKAGGPLGPRDAREEALMTQWALYGATSIEEPALAIQFALAAGKPDGAEGAIAGAVDRLNRPLAVLETHLGAHSHMVGGRFTVADINMAEILRYAQGHAPLMARFPRVAGWLKLCQDRPAFRKMWTAREAEPA</sequence>
<dbReference type="PANTHER" id="PTHR44051">
    <property type="entry name" value="GLUTATHIONE S-TRANSFERASE-RELATED"/>
    <property type="match status" value="1"/>
</dbReference>
<evidence type="ECO:0000259" key="2">
    <source>
        <dbReference type="PROSITE" id="PS50405"/>
    </source>
</evidence>
<evidence type="ECO:0000313" key="3">
    <source>
        <dbReference type="EMBL" id="RWR50751.1"/>
    </source>
</evidence>
<name>A0A3S3M8D0_9RHOB</name>
<evidence type="ECO:0000313" key="4">
    <source>
        <dbReference type="Proteomes" id="UP000288071"/>
    </source>
</evidence>
<dbReference type="CDD" id="cd03046">
    <property type="entry name" value="GST_N_GTT1_like"/>
    <property type="match status" value="1"/>
</dbReference>
<comment type="caution">
    <text evidence="3">The sequence shown here is derived from an EMBL/GenBank/DDBJ whole genome shotgun (WGS) entry which is preliminary data.</text>
</comment>
<dbReference type="RefSeq" id="WP_128156951.1">
    <property type="nucleotide sequence ID" value="NZ_JBHSOM010000004.1"/>
</dbReference>
<dbReference type="InterPro" id="IPR036249">
    <property type="entry name" value="Thioredoxin-like_sf"/>
</dbReference>
<dbReference type="SFLD" id="SFLDS00019">
    <property type="entry name" value="Glutathione_Transferase_(cytos"/>
    <property type="match status" value="1"/>
</dbReference>
<dbReference type="Gene3D" id="1.20.1050.10">
    <property type="match status" value="1"/>
</dbReference>
<reference evidence="3" key="2">
    <citation type="submission" date="2019-01" db="EMBL/GenBank/DDBJ databases">
        <authorList>
            <person name="Li Y."/>
        </authorList>
    </citation>
    <scope>NUCLEOTIDE SEQUENCE [LARGE SCALE GENOMIC DNA]</scope>
    <source>
        <strain evidence="3">CGMCC 1.12963</strain>
    </source>
</reference>
<dbReference type="PANTHER" id="PTHR44051:SF8">
    <property type="entry name" value="GLUTATHIONE S-TRANSFERASE GSTA"/>
    <property type="match status" value="1"/>
</dbReference>
<dbReference type="AlphaFoldDB" id="A0A3S3M8D0"/>